<accession>A0ABV3DZI7</accession>
<proteinExistence type="predicted"/>
<evidence type="ECO:0000313" key="3">
    <source>
        <dbReference type="EMBL" id="MEU8140254.1"/>
    </source>
</evidence>
<dbReference type="RefSeq" id="WP_358365272.1">
    <property type="nucleotide sequence ID" value="NZ_JBEZFP010000285.1"/>
</dbReference>
<evidence type="ECO:0000313" key="4">
    <source>
        <dbReference type="Proteomes" id="UP001551482"/>
    </source>
</evidence>
<sequence length="272" mass="30296">MGSSGWGWIVPDGLWEMVRPLLPPDRVRPQGGGTANIDDEAVFAAIVYVLTTGCAWRHLPPCFGASKSTVHRRFTIWSDAGLWGRLHRRLRELLADSGLVDLSRVLVDTAHVRAKKGGELTGPSPVDRAKPGSKLHVLSDRAGLPLVVGLSAGNCHDSNGLKPLVQALMAKHDPDRGRPWKPGKLHADKAYDNAPLRKWLRGRRIGVRIARIGVDTSLRLGRHRWAVERTMSWLTGYRRLTIRYERRSDLFLAFLTLAAAALCCKRLHRHTT</sequence>
<dbReference type="EMBL" id="JBEZFP010000285">
    <property type="protein sequence ID" value="MEU8140254.1"/>
    <property type="molecule type" value="Genomic_DNA"/>
</dbReference>
<name>A0ABV3DZI7_9ACTN</name>
<dbReference type="Pfam" id="PF13340">
    <property type="entry name" value="DUF4096"/>
    <property type="match status" value="1"/>
</dbReference>
<dbReference type="Proteomes" id="UP001551482">
    <property type="component" value="Unassembled WGS sequence"/>
</dbReference>
<dbReference type="NCBIfam" id="NF033580">
    <property type="entry name" value="transpos_IS5_3"/>
    <property type="match status" value="1"/>
</dbReference>
<dbReference type="PANTHER" id="PTHR30007">
    <property type="entry name" value="PHP DOMAIN PROTEIN"/>
    <property type="match status" value="1"/>
</dbReference>
<organism evidence="3 4">
    <name type="scientific">Streptodolium elevatio</name>
    <dbReference type="NCBI Taxonomy" id="3157996"/>
    <lineage>
        <taxon>Bacteria</taxon>
        <taxon>Bacillati</taxon>
        <taxon>Actinomycetota</taxon>
        <taxon>Actinomycetes</taxon>
        <taxon>Kitasatosporales</taxon>
        <taxon>Streptomycetaceae</taxon>
        <taxon>Streptodolium</taxon>
    </lineage>
</organism>
<protein>
    <submittedName>
        <fullName evidence="3">IS5 family transposase</fullName>
    </submittedName>
</protein>
<evidence type="ECO:0000259" key="1">
    <source>
        <dbReference type="Pfam" id="PF01609"/>
    </source>
</evidence>
<dbReference type="Pfam" id="PF01609">
    <property type="entry name" value="DDE_Tnp_1"/>
    <property type="match status" value="1"/>
</dbReference>
<dbReference type="InterPro" id="IPR002559">
    <property type="entry name" value="Transposase_11"/>
</dbReference>
<evidence type="ECO:0000259" key="2">
    <source>
        <dbReference type="Pfam" id="PF13340"/>
    </source>
</evidence>
<feature type="domain" description="Transposase IS4-like" evidence="1">
    <location>
        <begin position="104"/>
        <end position="262"/>
    </location>
</feature>
<reference evidence="3 4" key="1">
    <citation type="submission" date="2024-06" db="EMBL/GenBank/DDBJ databases">
        <title>The Natural Products Discovery Center: Release of the First 8490 Sequenced Strains for Exploring Actinobacteria Biosynthetic Diversity.</title>
        <authorList>
            <person name="Kalkreuter E."/>
            <person name="Kautsar S.A."/>
            <person name="Yang D."/>
            <person name="Bader C.D."/>
            <person name="Teijaro C.N."/>
            <person name="Fluegel L."/>
            <person name="Davis C.M."/>
            <person name="Simpson J.R."/>
            <person name="Lauterbach L."/>
            <person name="Steele A.D."/>
            <person name="Gui C."/>
            <person name="Meng S."/>
            <person name="Li G."/>
            <person name="Viehrig K."/>
            <person name="Ye F."/>
            <person name="Su P."/>
            <person name="Kiefer A.F."/>
            <person name="Nichols A."/>
            <person name="Cepeda A.J."/>
            <person name="Yan W."/>
            <person name="Fan B."/>
            <person name="Jiang Y."/>
            <person name="Adhikari A."/>
            <person name="Zheng C.-J."/>
            <person name="Schuster L."/>
            <person name="Cowan T.M."/>
            <person name="Smanski M.J."/>
            <person name="Chevrette M.G."/>
            <person name="De Carvalho L.P.S."/>
            <person name="Shen B."/>
        </authorList>
    </citation>
    <scope>NUCLEOTIDE SEQUENCE [LARGE SCALE GENOMIC DNA]</scope>
    <source>
        <strain evidence="3 4">NPDC048946</strain>
    </source>
</reference>
<dbReference type="PANTHER" id="PTHR30007:SF1">
    <property type="entry name" value="BLR1914 PROTEIN"/>
    <property type="match status" value="1"/>
</dbReference>
<keyword evidence="4" id="KW-1185">Reference proteome</keyword>
<gene>
    <name evidence="3" type="ORF">AB0C36_43085</name>
</gene>
<feature type="domain" description="Insertion element IS402-like" evidence="2">
    <location>
        <begin position="11"/>
        <end position="87"/>
    </location>
</feature>
<comment type="caution">
    <text evidence="3">The sequence shown here is derived from an EMBL/GenBank/DDBJ whole genome shotgun (WGS) entry which is preliminary data.</text>
</comment>
<dbReference type="InterPro" id="IPR025161">
    <property type="entry name" value="IS402-like_dom"/>
</dbReference>